<dbReference type="EMBL" id="SDMP01000007">
    <property type="protein sequence ID" value="RYR50209.1"/>
    <property type="molecule type" value="Genomic_DNA"/>
</dbReference>
<proteinExistence type="predicted"/>
<accession>A0A445CGZ9</accession>
<reference evidence="1 2" key="1">
    <citation type="submission" date="2019-01" db="EMBL/GenBank/DDBJ databases">
        <title>Sequencing of cultivated peanut Arachis hypogaea provides insights into genome evolution and oil improvement.</title>
        <authorList>
            <person name="Chen X."/>
        </authorList>
    </citation>
    <scope>NUCLEOTIDE SEQUENCE [LARGE SCALE GENOMIC DNA]</scope>
    <source>
        <strain evidence="2">cv. Fuhuasheng</strain>
        <tissue evidence="1">Leaves</tissue>
    </source>
</reference>
<gene>
    <name evidence="1" type="ORF">Ahy_A07g036813</name>
</gene>
<protein>
    <submittedName>
        <fullName evidence="1">Uncharacterized protein</fullName>
    </submittedName>
</protein>
<name>A0A445CGZ9_ARAHY</name>
<evidence type="ECO:0000313" key="2">
    <source>
        <dbReference type="Proteomes" id="UP000289738"/>
    </source>
</evidence>
<sequence>MFIKSWEGAVVVDDDRLWVPSPVVGGLQLGPHRIVPLLLAVARKSGSSSWRRCRHCQSRRVAWYSSLRSLSLSVSPSVRARSSLSRRSALCPRLRAHVPSSIVVTSHSFLATEINSDKTIEPLN</sequence>
<evidence type="ECO:0000313" key="1">
    <source>
        <dbReference type="EMBL" id="RYR50209.1"/>
    </source>
</evidence>
<keyword evidence="2" id="KW-1185">Reference proteome</keyword>
<organism evidence="1 2">
    <name type="scientific">Arachis hypogaea</name>
    <name type="common">Peanut</name>
    <dbReference type="NCBI Taxonomy" id="3818"/>
    <lineage>
        <taxon>Eukaryota</taxon>
        <taxon>Viridiplantae</taxon>
        <taxon>Streptophyta</taxon>
        <taxon>Embryophyta</taxon>
        <taxon>Tracheophyta</taxon>
        <taxon>Spermatophyta</taxon>
        <taxon>Magnoliopsida</taxon>
        <taxon>eudicotyledons</taxon>
        <taxon>Gunneridae</taxon>
        <taxon>Pentapetalae</taxon>
        <taxon>rosids</taxon>
        <taxon>fabids</taxon>
        <taxon>Fabales</taxon>
        <taxon>Fabaceae</taxon>
        <taxon>Papilionoideae</taxon>
        <taxon>50 kb inversion clade</taxon>
        <taxon>dalbergioids sensu lato</taxon>
        <taxon>Dalbergieae</taxon>
        <taxon>Pterocarpus clade</taxon>
        <taxon>Arachis</taxon>
    </lineage>
</organism>
<dbReference type="AlphaFoldDB" id="A0A445CGZ9"/>
<comment type="caution">
    <text evidence="1">The sequence shown here is derived from an EMBL/GenBank/DDBJ whole genome shotgun (WGS) entry which is preliminary data.</text>
</comment>
<dbReference type="Proteomes" id="UP000289738">
    <property type="component" value="Chromosome A07"/>
</dbReference>